<evidence type="ECO:0000256" key="5">
    <source>
        <dbReference type="ARBA" id="ARBA00022747"/>
    </source>
</evidence>
<keyword evidence="4" id="KW-0949">S-adenosyl-L-methionine</keyword>
<name>A0A6N4RF26_BLAVI</name>
<evidence type="ECO:0000256" key="3">
    <source>
        <dbReference type="ARBA" id="ARBA00022679"/>
    </source>
</evidence>
<gene>
    <name evidence="8" type="ORF">DI628_03585</name>
</gene>
<reference evidence="8 9" key="1">
    <citation type="journal article" date="2017" name="Nat. Commun.">
        <title>In situ click chemistry generation of cyclooxygenase-2 inhibitors.</title>
        <authorList>
            <person name="Bhardwaj A."/>
            <person name="Kaur J."/>
            <person name="Wuest M."/>
            <person name="Wuest F."/>
        </authorList>
    </citation>
    <scope>NUCLEOTIDE SEQUENCE [LARGE SCALE GENOMIC DNA]</scope>
    <source>
        <strain evidence="8">S2_018_000_R2_106</strain>
    </source>
</reference>
<sequence length="393" mass="42051">MRVYYNENAPKAAAMLRQMMSDGLIASGDVDERSIVDVQPGDLAGYTRCHFFAGIGGWELALQLAGWPANRHVWTGSCPCQPFSSAGRQKGKTDDRHLWPEWFRLIRKCRPATIFGEQVASAVAHGWLDDVYQGLEAEDYSVGAAVLPACSVGAPHRRDRLWFVAHAANQRSDGRPCEIGGSFRGSLSNNRDLIGKPGDGSVGPVAHAQERGCRELRGAQGSAGYSDLGSSNAVANPEGSECEQPHYSWGGGSRASGLDSVVANTHSSMPRRLPNEADGTGKEVRLRNCLDATNACGSVADTFGQRQQGQGEVGESLRTTQGKAGKTGGIVDAGAGMWEGGCWIKCPDEKQRLIEPSIPLLVDGFQHRKPILHALGNAIVPQVAAEFIRASMS</sequence>
<dbReference type="PANTHER" id="PTHR46098">
    <property type="entry name" value="TRNA (CYTOSINE(38)-C(5))-METHYLTRANSFERASE"/>
    <property type="match status" value="1"/>
</dbReference>
<dbReference type="InterPro" id="IPR050750">
    <property type="entry name" value="C5-MTase"/>
</dbReference>
<evidence type="ECO:0000256" key="1">
    <source>
        <dbReference type="ARBA" id="ARBA00011975"/>
    </source>
</evidence>
<dbReference type="Pfam" id="PF00145">
    <property type="entry name" value="DNA_methylase"/>
    <property type="match status" value="1"/>
</dbReference>
<organism evidence="8 9">
    <name type="scientific">Blastochloris viridis</name>
    <name type="common">Rhodopseudomonas viridis</name>
    <dbReference type="NCBI Taxonomy" id="1079"/>
    <lineage>
        <taxon>Bacteria</taxon>
        <taxon>Pseudomonadati</taxon>
        <taxon>Pseudomonadota</taxon>
        <taxon>Alphaproteobacteria</taxon>
        <taxon>Hyphomicrobiales</taxon>
        <taxon>Blastochloridaceae</taxon>
        <taxon>Blastochloris</taxon>
    </lineage>
</organism>
<evidence type="ECO:0000256" key="4">
    <source>
        <dbReference type="ARBA" id="ARBA00022691"/>
    </source>
</evidence>
<keyword evidence="5" id="KW-0680">Restriction system</keyword>
<dbReference type="GO" id="GO:0003886">
    <property type="term" value="F:DNA (cytosine-5-)-methyltransferase activity"/>
    <property type="evidence" value="ECO:0007669"/>
    <property type="project" value="UniProtKB-EC"/>
</dbReference>
<dbReference type="AlphaFoldDB" id="A0A6N4RF26"/>
<dbReference type="Proteomes" id="UP000320948">
    <property type="component" value="Unassembled WGS sequence"/>
</dbReference>
<comment type="catalytic activity">
    <reaction evidence="6">
        <text>a 2'-deoxycytidine in DNA + S-adenosyl-L-methionine = a 5-methyl-2'-deoxycytidine in DNA + S-adenosyl-L-homocysteine + H(+)</text>
        <dbReference type="Rhea" id="RHEA:13681"/>
        <dbReference type="Rhea" id="RHEA-COMP:11369"/>
        <dbReference type="Rhea" id="RHEA-COMP:11370"/>
        <dbReference type="ChEBI" id="CHEBI:15378"/>
        <dbReference type="ChEBI" id="CHEBI:57856"/>
        <dbReference type="ChEBI" id="CHEBI:59789"/>
        <dbReference type="ChEBI" id="CHEBI:85452"/>
        <dbReference type="ChEBI" id="CHEBI:85454"/>
        <dbReference type="EC" id="2.1.1.37"/>
    </reaction>
</comment>
<evidence type="ECO:0000256" key="2">
    <source>
        <dbReference type="ARBA" id="ARBA00022603"/>
    </source>
</evidence>
<proteinExistence type="predicted"/>
<keyword evidence="3 8" id="KW-0808">Transferase</keyword>
<dbReference type="SUPFAM" id="SSF53335">
    <property type="entry name" value="S-adenosyl-L-methionine-dependent methyltransferases"/>
    <property type="match status" value="1"/>
</dbReference>
<evidence type="ECO:0000256" key="7">
    <source>
        <dbReference type="SAM" id="MobiDB-lite"/>
    </source>
</evidence>
<keyword evidence="2 8" id="KW-0489">Methyltransferase</keyword>
<dbReference type="PANTHER" id="PTHR46098:SF1">
    <property type="entry name" value="TRNA (CYTOSINE(38)-C(5))-METHYLTRANSFERASE"/>
    <property type="match status" value="1"/>
</dbReference>
<comment type="caution">
    <text evidence="8">The sequence shown here is derived from an EMBL/GenBank/DDBJ whole genome shotgun (WGS) entry which is preliminary data.</text>
</comment>
<dbReference type="EC" id="2.1.1.37" evidence="1"/>
<dbReference type="Gene3D" id="3.40.50.150">
    <property type="entry name" value="Vaccinia Virus protein VP39"/>
    <property type="match status" value="1"/>
</dbReference>
<dbReference type="InterPro" id="IPR001525">
    <property type="entry name" value="C5_MeTfrase"/>
</dbReference>
<feature type="region of interest" description="Disordered" evidence="7">
    <location>
        <begin position="219"/>
        <end position="254"/>
    </location>
</feature>
<accession>A0A6N4RF26</accession>
<dbReference type="EMBL" id="VAFM01000001">
    <property type="protein sequence ID" value="TKW61718.1"/>
    <property type="molecule type" value="Genomic_DNA"/>
</dbReference>
<protein>
    <recommendedName>
        <fullName evidence="1">DNA (cytosine-5-)-methyltransferase</fullName>
        <ecNumber evidence="1">2.1.1.37</ecNumber>
    </recommendedName>
</protein>
<evidence type="ECO:0000313" key="8">
    <source>
        <dbReference type="EMBL" id="TKW61718.1"/>
    </source>
</evidence>
<evidence type="ECO:0000313" key="9">
    <source>
        <dbReference type="Proteomes" id="UP000320948"/>
    </source>
</evidence>
<dbReference type="GO" id="GO:0009307">
    <property type="term" value="P:DNA restriction-modification system"/>
    <property type="evidence" value="ECO:0007669"/>
    <property type="project" value="UniProtKB-KW"/>
</dbReference>
<dbReference type="InterPro" id="IPR029063">
    <property type="entry name" value="SAM-dependent_MTases_sf"/>
</dbReference>
<evidence type="ECO:0000256" key="6">
    <source>
        <dbReference type="ARBA" id="ARBA00047422"/>
    </source>
</evidence>
<dbReference type="GO" id="GO:0032259">
    <property type="term" value="P:methylation"/>
    <property type="evidence" value="ECO:0007669"/>
    <property type="project" value="UniProtKB-KW"/>
</dbReference>